<feature type="transmembrane region" description="Helical" evidence="1">
    <location>
        <begin position="21"/>
        <end position="41"/>
    </location>
</feature>
<name>N9SRQ8_9BACT</name>
<dbReference type="NCBIfam" id="NF045979">
    <property type="entry name" value="ComEC_MAG0480"/>
    <property type="match status" value="1"/>
</dbReference>
<keyword evidence="4" id="KW-1185">Reference proteome</keyword>
<dbReference type="OrthoDB" id="396422at2"/>
<organism evidence="3 4">
    <name type="scientific">Metamycoplasma alkalescens 14918</name>
    <dbReference type="NCBI Taxonomy" id="1188234"/>
    <lineage>
        <taxon>Bacteria</taxon>
        <taxon>Bacillati</taxon>
        <taxon>Mycoplasmatota</taxon>
        <taxon>Mycoplasmoidales</taxon>
        <taxon>Metamycoplasmataceae</taxon>
        <taxon>Metamycoplasma</taxon>
    </lineage>
</organism>
<feature type="transmembrane region" description="Helical" evidence="1">
    <location>
        <begin position="342"/>
        <end position="360"/>
    </location>
</feature>
<dbReference type="NCBIfam" id="TIGR00360">
    <property type="entry name" value="ComEC_N-term"/>
    <property type="match status" value="1"/>
</dbReference>
<feature type="transmembrane region" description="Helical" evidence="1">
    <location>
        <begin position="296"/>
        <end position="314"/>
    </location>
</feature>
<feature type="transmembrane region" description="Helical" evidence="1">
    <location>
        <begin position="47"/>
        <end position="64"/>
    </location>
</feature>
<dbReference type="AlphaFoldDB" id="N9SRQ8"/>
<feature type="transmembrane region" description="Helical" evidence="1">
    <location>
        <begin position="253"/>
        <end position="284"/>
    </location>
</feature>
<protein>
    <recommendedName>
        <fullName evidence="2">ComEC/Rec2-related protein domain-containing protein</fullName>
    </recommendedName>
</protein>
<feature type="transmembrane region" description="Helical" evidence="1">
    <location>
        <begin position="372"/>
        <end position="393"/>
    </location>
</feature>
<feature type="transmembrane region" description="Helical" evidence="1">
    <location>
        <begin position="219"/>
        <end position="241"/>
    </location>
</feature>
<dbReference type="RefSeq" id="WP_002880832.1">
    <property type="nucleotide sequence ID" value="NZ_AMWK01000003.1"/>
</dbReference>
<keyword evidence="1" id="KW-0812">Transmembrane</keyword>
<evidence type="ECO:0000256" key="1">
    <source>
        <dbReference type="SAM" id="Phobius"/>
    </source>
</evidence>
<feature type="domain" description="ComEC/Rec2-related protein" evidence="2">
    <location>
        <begin position="211"/>
        <end position="418"/>
    </location>
</feature>
<evidence type="ECO:0000259" key="2">
    <source>
        <dbReference type="Pfam" id="PF03772"/>
    </source>
</evidence>
<gene>
    <name evidence="3" type="ORF">MALK_0340</name>
</gene>
<feature type="transmembrane region" description="Helical" evidence="1">
    <location>
        <begin position="319"/>
        <end position="336"/>
    </location>
</feature>
<keyword evidence="1" id="KW-1133">Transmembrane helix</keyword>
<dbReference type="InterPro" id="IPR004477">
    <property type="entry name" value="ComEC_N"/>
</dbReference>
<dbReference type="Proteomes" id="UP000013137">
    <property type="component" value="Unassembled WGS sequence"/>
</dbReference>
<evidence type="ECO:0000313" key="3">
    <source>
        <dbReference type="EMBL" id="ENY54140.1"/>
    </source>
</evidence>
<comment type="caution">
    <text evidence="3">The sequence shown here is derived from an EMBL/GenBank/DDBJ whole genome shotgun (WGS) entry which is preliminary data.</text>
</comment>
<proteinExistence type="predicted"/>
<dbReference type="eggNOG" id="COG0658">
    <property type="taxonomic scope" value="Bacteria"/>
</dbReference>
<dbReference type="PATRIC" id="fig|1188234.3.peg.27"/>
<keyword evidence="1" id="KW-0472">Membrane</keyword>
<sequence length="457" mass="55013">MKRNFRIIWYWWKNLFNTIKKYRYIDLFLPTCLAAFLTLNLFLKIDFIISASLFAIILFLNFFYLKFWLLFFSLFSILFFSYAIYQIIFNGYENKVIANEFILQKNYKNFFLFKYKNINFMVDNSNFLKNNSFDFENNWSYIFYLKGKLEKIKNLNLFNFSNQIFFKLKLEEMNFLRKENNFLISNSANENVIEYLNIIILNKSQPNSLLYKKLVSLNIIHFFTISGFHFNLIYLFIVFLFKKINKKIPFDDLIAIGFLGIYLVILNFKISAARSLLFILLIFINKHILNYKLNNITILSLCGLIIALINPFVIYSYSYILSFLITLFILIAIFIFKNYNFYLKALLVIIVAHFYSVLILHTFHEEYNIFSFFNQILLVPLISVNYILTLIFFRFNFFIEKILSFIDTLFDLLFEIAIVIKFKIPIVICLIGCLPILIWKKIKLRHQIRFEVLNIFY</sequence>
<reference evidence="3 4" key="1">
    <citation type="journal article" date="2013" name="Genome Announc.">
        <title>Draft Genome Sequences of Mycoplasma alkalescens, Mycoplasma arginini, and Mycoplasma bovigenitalium, Three Species with Equivocal Pathogenic Status for Cattle.</title>
        <authorList>
            <person name="Manso-Silvan L."/>
            <person name="Tardy F."/>
            <person name="Baranowski E."/>
            <person name="Barre A."/>
            <person name="Blanchard A."/>
            <person name="Breton M."/>
            <person name="Couture C."/>
            <person name="Citti C."/>
            <person name="Dordet-Frisoni E."/>
            <person name="Dupuy V."/>
            <person name="Gaurivaud P."/>
            <person name="Jacob D."/>
            <person name="Lemaitre C."/>
            <person name="Nikolski M."/>
            <person name="Nouvel L.X."/>
            <person name="Poumarat F."/>
            <person name="Thebault P."/>
            <person name="Theil S."/>
            <person name="Thiaucourt F."/>
            <person name="Sirand-Pugnet P."/>
        </authorList>
    </citation>
    <scope>NUCLEOTIDE SEQUENCE [LARGE SCALE GENOMIC DNA]</scope>
    <source>
        <strain evidence="3 4">14918</strain>
    </source>
</reference>
<dbReference type="Pfam" id="PF03772">
    <property type="entry name" value="Competence"/>
    <property type="match status" value="1"/>
</dbReference>
<feature type="transmembrane region" description="Helical" evidence="1">
    <location>
        <begin position="413"/>
        <end position="439"/>
    </location>
</feature>
<accession>N9SRQ8</accession>
<evidence type="ECO:0000313" key="4">
    <source>
        <dbReference type="Proteomes" id="UP000013137"/>
    </source>
</evidence>
<dbReference type="EMBL" id="AMWK01000003">
    <property type="protein sequence ID" value="ENY54140.1"/>
    <property type="molecule type" value="Genomic_DNA"/>
</dbReference>
<feature type="transmembrane region" description="Helical" evidence="1">
    <location>
        <begin position="69"/>
        <end position="88"/>
    </location>
</feature>